<dbReference type="RefSeq" id="WP_154318712.1">
    <property type="nucleotide sequence ID" value="NZ_CAJGAA010000002.1"/>
</dbReference>
<sequence length="119" mass="13554">MAQLRIRVEGVREVLESLGSPGARQLAREIDALTELNAREMAKEAHDNAPHLTGKLKGGIMASVNKVGEAHWELGDGGVEYTRRQEYEHASKKGFFRKAVWNGRGKFRDDINRKLREWR</sequence>
<reference evidence="1 2" key="1">
    <citation type="submission" date="2019-11" db="EMBL/GenBank/DDBJ databases">
        <title>Bacillus idriensis genome.</title>
        <authorList>
            <person name="Konopka E.N."/>
            <person name="Newman J.D."/>
        </authorList>
    </citation>
    <scope>NUCLEOTIDE SEQUENCE [LARGE SCALE GENOMIC DNA]</scope>
    <source>
        <strain evidence="1 2">DSM 19097</strain>
    </source>
</reference>
<name>A0A6I2MA92_9BACI</name>
<dbReference type="AlphaFoldDB" id="A0A6I2MA92"/>
<evidence type="ECO:0000313" key="2">
    <source>
        <dbReference type="Proteomes" id="UP000441585"/>
    </source>
</evidence>
<keyword evidence="2" id="KW-1185">Reference proteome</keyword>
<proteinExistence type="predicted"/>
<evidence type="ECO:0008006" key="3">
    <source>
        <dbReference type="Google" id="ProtNLM"/>
    </source>
</evidence>
<gene>
    <name evidence="1" type="ORF">GJU41_12015</name>
</gene>
<comment type="caution">
    <text evidence="1">The sequence shown here is derived from an EMBL/GenBank/DDBJ whole genome shotgun (WGS) entry which is preliminary data.</text>
</comment>
<dbReference type="Proteomes" id="UP000441585">
    <property type="component" value="Unassembled WGS sequence"/>
</dbReference>
<accession>A0A6I2MA92</accession>
<protein>
    <recommendedName>
        <fullName evidence="3">HK97 gp10 family phage protein</fullName>
    </recommendedName>
</protein>
<organism evidence="1 2">
    <name type="scientific">Metabacillus idriensis</name>
    <dbReference type="NCBI Taxonomy" id="324768"/>
    <lineage>
        <taxon>Bacteria</taxon>
        <taxon>Bacillati</taxon>
        <taxon>Bacillota</taxon>
        <taxon>Bacilli</taxon>
        <taxon>Bacillales</taxon>
        <taxon>Bacillaceae</taxon>
        <taxon>Metabacillus</taxon>
    </lineage>
</organism>
<evidence type="ECO:0000313" key="1">
    <source>
        <dbReference type="EMBL" id="MRX54699.1"/>
    </source>
</evidence>
<dbReference type="EMBL" id="WKKF01000002">
    <property type="protein sequence ID" value="MRX54699.1"/>
    <property type="molecule type" value="Genomic_DNA"/>
</dbReference>